<organism evidence="2 3">
    <name type="scientific">Cellulomonas septica</name>
    <dbReference type="NCBI Taxonomy" id="285080"/>
    <lineage>
        <taxon>Bacteria</taxon>
        <taxon>Bacillati</taxon>
        <taxon>Actinomycetota</taxon>
        <taxon>Actinomycetes</taxon>
        <taxon>Micrococcales</taxon>
        <taxon>Cellulomonadaceae</taxon>
        <taxon>Cellulomonas</taxon>
    </lineage>
</organism>
<name>A0ABX1K4Y6_9CELL</name>
<dbReference type="EMBL" id="JAAXOY010000796">
    <property type="protein sequence ID" value="NKY41574.1"/>
    <property type="molecule type" value="Genomic_DNA"/>
</dbReference>
<reference evidence="2 3" key="1">
    <citation type="submission" date="2020-04" db="EMBL/GenBank/DDBJ databases">
        <title>MicrobeNet Type strains.</title>
        <authorList>
            <person name="Nicholson A.C."/>
        </authorList>
    </citation>
    <scope>NUCLEOTIDE SEQUENCE [LARGE SCALE GENOMIC DNA]</scope>
    <source>
        <strain evidence="2 3">ATCC BAA-787</strain>
    </source>
</reference>
<evidence type="ECO:0000313" key="2">
    <source>
        <dbReference type="EMBL" id="NKY41574.1"/>
    </source>
</evidence>
<accession>A0ABX1K4Y6</accession>
<evidence type="ECO:0000256" key="1">
    <source>
        <dbReference type="SAM" id="Phobius"/>
    </source>
</evidence>
<keyword evidence="1" id="KW-0472">Membrane</keyword>
<protein>
    <submittedName>
        <fullName evidence="2">Uncharacterized protein</fullName>
    </submittedName>
</protein>
<sequence>MDAVSRWTWVATETQCEAADGAVTEPVAAVTSLAFVVGAAVVLFVARTSSAPHGRGPTPVGRVRTYAVLVAATGLGSLVEHGPDPAWSDVAHDAPLLATLTFVAADAAADLAGRDRVWWWWAAPTTALLPLVVLAPRAGDRA</sequence>
<keyword evidence="1" id="KW-1133">Transmembrane helix</keyword>
<gene>
    <name evidence="2" type="ORF">HGA02_19255</name>
</gene>
<proteinExistence type="predicted"/>
<comment type="caution">
    <text evidence="2">The sequence shown here is derived from an EMBL/GenBank/DDBJ whole genome shotgun (WGS) entry which is preliminary data.</text>
</comment>
<evidence type="ECO:0000313" key="3">
    <source>
        <dbReference type="Proteomes" id="UP000777774"/>
    </source>
</evidence>
<dbReference type="Proteomes" id="UP000777774">
    <property type="component" value="Unassembled WGS sequence"/>
</dbReference>
<keyword evidence="1" id="KW-0812">Transmembrane</keyword>
<feature type="non-terminal residue" evidence="2">
    <location>
        <position position="142"/>
    </location>
</feature>
<keyword evidence="3" id="KW-1185">Reference proteome</keyword>
<feature type="transmembrane region" description="Helical" evidence="1">
    <location>
        <begin position="27"/>
        <end position="46"/>
    </location>
</feature>